<dbReference type="Proteomes" id="UP001156703">
    <property type="component" value="Unassembled WGS sequence"/>
</dbReference>
<name>A0ABQ5ZCE4_9SPHN</name>
<evidence type="ECO:0000256" key="1">
    <source>
        <dbReference type="SAM" id="Phobius"/>
    </source>
</evidence>
<reference evidence="4" key="1">
    <citation type="journal article" date="2019" name="Int. J. Syst. Evol. Microbiol.">
        <title>The Global Catalogue of Microorganisms (GCM) 10K type strain sequencing project: providing services to taxonomists for standard genome sequencing and annotation.</title>
        <authorList>
            <consortium name="The Broad Institute Genomics Platform"/>
            <consortium name="The Broad Institute Genome Sequencing Center for Infectious Disease"/>
            <person name="Wu L."/>
            <person name="Ma J."/>
        </authorList>
    </citation>
    <scope>NUCLEOTIDE SEQUENCE [LARGE SCALE GENOMIC DNA]</scope>
    <source>
        <strain evidence="4">NBRC 102146</strain>
    </source>
</reference>
<dbReference type="InterPro" id="IPR007168">
    <property type="entry name" value="Phageshock_PspC_N"/>
</dbReference>
<feature type="transmembrane region" description="Helical" evidence="1">
    <location>
        <begin position="35"/>
        <end position="61"/>
    </location>
</feature>
<protein>
    <recommendedName>
        <fullName evidence="2">Phage shock protein PspC N-terminal domain-containing protein</fullName>
    </recommendedName>
</protein>
<evidence type="ECO:0000259" key="2">
    <source>
        <dbReference type="Pfam" id="PF04024"/>
    </source>
</evidence>
<comment type="caution">
    <text evidence="3">The sequence shown here is derived from an EMBL/GenBank/DDBJ whole genome shotgun (WGS) entry which is preliminary data.</text>
</comment>
<proteinExistence type="predicted"/>
<gene>
    <name evidence="3" type="ORF">GCM10007925_19910</name>
</gene>
<feature type="domain" description="Phage shock protein PspC N-terminal" evidence="2">
    <location>
        <begin position="7"/>
        <end position="61"/>
    </location>
</feature>
<sequence>MNRLPFRLETRDRKLLGVCAGIGNSLNIDPTFVRIAFVAVPLLTFVTVWQALLVYFVCGLIGAAKTGKFRRGSEFERMGAPRRSSVHDLRTKLDATDRRMMAIDHHLHNSESDALAREIEALRKEQA</sequence>
<keyword evidence="4" id="KW-1185">Reference proteome</keyword>
<dbReference type="EMBL" id="BSOO01000022">
    <property type="protein sequence ID" value="GLR48277.1"/>
    <property type="molecule type" value="Genomic_DNA"/>
</dbReference>
<accession>A0ABQ5ZCE4</accession>
<evidence type="ECO:0000313" key="3">
    <source>
        <dbReference type="EMBL" id="GLR48277.1"/>
    </source>
</evidence>
<keyword evidence="1" id="KW-1133">Transmembrane helix</keyword>
<evidence type="ECO:0000313" key="4">
    <source>
        <dbReference type="Proteomes" id="UP001156703"/>
    </source>
</evidence>
<keyword evidence="1" id="KW-0472">Membrane</keyword>
<keyword evidence="1" id="KW-0812">Transmembrane</keyword>
<dbReference type="RefSeq" id="WP_029940251.1">
    <property type="nucleotide sequence ID" value="NZ_BSOO01000022.1"/>
</dbReference>
<organism evidence="3 4">
    <name type="scientific">Sphingomonas astaxanthinifaciens DSM 22298</name>
    <dbReference type="NCBI Taxonomy" id="1123267"/>
    <lineage>
        <taxon>Bacteria</taxon>
        <taxon>Pseudomonadati</taxon>
        <taxon>Pseudomonadota</taxon>
        <taxon>Alphaproteobacteria</taxon>
        <taxon>Sphingomonadales</taxon>
        <taxon>Sphingomonadaceae</taxon>
        <taxon>Sphingomonas</taxon>
    </lineage>
</organism>
<dbReference type="Pfam" id="PF04024">
    <property type="entry name" value="PspC"/>
    <property type="match status" value="1"/>
</dbReference>